<feature type="region of interest" description="Disordered" evidence="3">
    <location>
        <begin position="345"/>
        <end position="387"/>
    </location>
</feature>
<dbReference type="GO" id="GO:0051017">
    <property type="term" value="P:actin filament bundle assembly"/>
    <property type="evidence" value="ECO:0007669"/>
    <property type="project" value="TreeGrafter"/>
</dbReference>
<sequence>MEPLDQAVVVEKKVGRGLQKAKITALFASSRGGRGEPSGKLTDVLQLPDKSKITQCLQKARITGIFLQAGERSDINSRRVEDSQIDSGSQYDLDSLVPTHDDQGRPIPEWKRQVMVRRLQSHLEEQAKQDEWKYSHARSAILGPYGELVTEEELRMFDGQMEGLRRRRECQQYEQELSRQVEQLRSLLPTPLINVSLNTQLLQQREDQDWCTCMSNVVNSMNQLLSSNSSTSGLSQDTVKARRNRSPSPSPMRELLQCGVSVRRLKVQFEKQQQPRNQLHGKPCKVKTDIEDTSDSGVSSEEPPSLRDSPVPPRTLRKERIVLLFLSHWKRSVYSLHRIRDSCNNRTCKDSLSSNDDHNKKKSVEDNKNRERNNLGAETMNGNSHERKQTVETFQEVSNVNGNTVLFNNTENTNEIARNGQDSLEGEVSPRIGGILNQLMRQRTTVQRLIGSWRSVSQNAPQSSGNQSIIQSPEHFLSTTPRNTSLNHDSLTLDLFMLGYFRLLEQDLPEEERRMRHLLCFEVFDQLGRHGWPTARDFHCTVLQEIATGRRTWSDGFDDIKSRFFGPGTEKNEDRINNQQVSDSHDVCQCIERSFTFWKEKEAEIFETEP</sequence>
<dbReference type="EMBL" id="OW240913">
    <property type="protein sequence ID" value="CAH2246707.1"/>
    <property type="molecule type" value="Genomic_DNA"/>
</dbReference>
<accession>A0AAD1VS29</accession>
<proteinExistence type="predicted"/>
<evidence type="ECO:0000313" key="4">
    <source>
        <dbReference type="EMBL" id="CAH2246707.1"/>
    </source>
</evidence>
<evidence type="ECO:0000313" key="5">
    <source>
        <dbReference type="Proteomes" id="UP001295444"/>
    </source>
</evidence>
<dbReference type="PANTHER" id="PTHR24153:SF0">
    <property type="entry name" value="ESPIN-LIKE PROTEIN"/>
    <property type="match status" value="1"/>
</dbReference>
<feature type="region of interest" description="Disordered" evidence="3">
    <location>
        <begin position="271"/>
        <end position="313"/>
    </location>
</feature>
<organism evidence="4 5">
    <name type="scientific">Pelobates cultripes</name>
    <name type="common">Western spadefoot toad</name>
    <dbReference type="NCBI Taxonomy" id="61616"/>
    <lineage>
        <taxon>Eukaryota</taxon>
        <taxon>Metazoa</taxon>
        <taxon>Chordata</taxon>
        <taxon>Craniata</taxon>
        <taxon>Vertebrata</taxon>
        <taxon>Euteleostomi</taxon>
        <taxon>Amphibia</taxon>
        <taxon>Batrachia</taxon>
        <taxon>Anura</taxon>
        <taxon>Pelobatoidea</taxon>
        <taxon>Pelobatidae</taxon>
        <taxon>Pelobates</taxon>
    </lineage>
</organism>
<dbReference type="Proteomes" id="UP001295444">
    <property type="component" value="Chromosome 02"/>
</dbReference>
<dbReference type="PANTHER" id="PTHR24153">
    <property type="entry name" value="ESPIN"/>
    <property type="match status" value="1"/>
</dbReference>
<evidence type="ECO:0000256" key="1">
    <source>
        <dbReference type="ARBA" id="ARBA00022737"/>
    </source>
</evidence>
<protein>
    <recommendedName>
        <fullName evidence="6">Espin-like protein</fullName>
    </recommendedName>
</protein>
<dbReference type="InterPro" id="IPR052420">
    <property type="entry name" value="Espin/Espin-like"/>
</dbReference>
<dbReference type="AlphaFoldDB" id="A0AAD1VS29"/>
<keyword evidence="2" id="KW-0040">ANK repeat</keyword>
<evidence type="ECO:0000256" key="3">
    <source>
        <dbReference type="SAM" id="MobiDB-lite"/>
    </source>
</evidence>
<name>A0AAD1VS29_PELCU</name>
<dbReference type="GO" id="GO:0051015">
    <property type="term" value="F:actin filament binding"/>
    <property type="evidence" value="ECO:0007669"/>
    <property type="project" value="TreeGrafter"/>
</dbReference>
<feature type="region of interest" description="Disordered" evidence="3">
    <location>
        <begin position="227"/>
        <end position="253"/>
    </location>
</feature>
<evidence type="ECO:0000256" key="2">
    <source>
        <dbReference type="ARBA" id="ARBA00023043"/>
    </source>
</evidence>
<keyword evidence="5" id="KW-1185">Reference proteome</keyword>
<evidence type="ECO:0008006" key="6">
    <source>
        <dbReference type="Google" id="ProtNLM"/>
    </source>
</evidence>
<dbReference type="GO" id="GO:0005737">
    <property type="term" value="C:cytoplasm"/>
    <property type="evidence" value="ECO:0007669"/>
    <property type="project" value="TreeGrafter"/>
</dbReference>
<gene>
    <name evidence="4" type="ORF">PECUL_23A021557</name>
</gene>
<keyword evidence="1" id="KW-0677">Repeat</keyword>
<feature type="region of interest" description="Disordered" evidence="3">
    <location>
        <begin position="77"/>
        <end position="106"/>
    </location>
</feature>
<feature type="compositionally biased region" description="Basic and acidic residues" evidence="3">
    <location>
        <begin position="345"/>
        <end position="373"/>
    </location>
</feature>
<reference evidence="4" key="1">
    <citation type="submission" date="2022-03" db="EMBL/GenBank/DDBJ databases">
        <authorList>
            <person name="Alioto T."/>
            <person name="Alioto T."/>
            <person name="Gomez Garrido J."/>
        </authorList>
    </citation>
    <scope>NUCLEOTIDE SEQUENCE</scope>
</reference>